<dbReference type="Gene3D" id="3.10.450.10">
    <property type="match status" value="1"/>
</dbReference>
<evidence type="ECO:0000313" key="1">
    <source>
        <dbReference type="EMBL" id="CAH2078979.1"/>
    </source>
</evidence>
<evidence type="ECO:0000313" key="2">
    <source>
        <dbReference type="EMBL" id="CAH2078983.1"/>
    </source>
</evidence>
<evidence type="ECO:0000313" key="3">
    <source>
        <dbReference type="Proteomes" id="UP000836841"/>
    </source>
</evidence>
<keyword evidence="3" id="KW-1185">Reference proteome</keyword>
<organism evidence="1 3">
    <name type="scientific">Thlaspi arvense</name>
    <name type="common">Field penny-cress</name>
    <dbReference type="NCBI Taxonomy" id="13288"/>
    <lineage>
        <taxon>Eukaryota</taxon>
        <taxon>Viridiplantae</taxon>
        <taxon>Streptophyta</taxon>
        <taxon>Embryophyta</taxon>
        <taxon>Tracheophyta</taxon>
        <taxon>Spermatophyta</taxon>
        <taxon>Magnoliopsida</taxon>
        <taxon>eudicotyledons</taxon>
        <taxon>Gunneridae</taxon>
        <taxon>Pentapetalae</taxon>
        <taxon>rosids</taxon>
        <taxon>malvids</taxon>
        <taxon>Brassicales</taxon>
        <taxon>Brassicaceae</taxon>
        <taxon>Thlaspideae</taxon>
        <taxon>Thlaspi</taxon>
    </lineage>
</organism>
<proteinExistence type="predicted"/>
<dbReference type="SUPFAM" id="SSF54403">
    <property type="entry name" value="Cystatin/monellin"/>
    <property type="match status" value="1"/>
</dbReference>
<dbReference type="PANTHER" id="PTHR31228">
    <property type="entry name" value="CYSTATIN/MONELLIN SUPERFAMILY PROTEIN"/>
    <property type="match status" value="1"/>
</dbReference>
<gene>
    <name evidence="1" type="ORF">TAV2_LOCUS23329</name>
    <name evidence="2" type="ORF">TAV2_LOCUS23332</name>
</gene>
<dbReference type="PANTHER" id="PTHR31228:SF25">
    <property type="entry name" value="CYSTATIN-LIKE PROTEIN-RELATED"/>
    <property type="match status" value="1"/>
</dbReference>
<dbReference type="InterPro" id="IPR046350">
    <property type="entry name" value="Cystatin_sf"/>
</dbReference>
<dbReference type="EMBL" id="OU466863">
    <property type="protein sequence ID" value="CAH2078983.1"/>
    <property type="molecule type" value="Genomic_DNA"/>
</dbReference>
<dbReference type="EMBL" id="OU466863">
    <property type="protein sequence ID" value="CAH2078979.1"/>
    <property type="molecule type" value="Genomic_DNA"/>
</dbReference>
<reference evidence="1 3" key="1">
    <citation type="submission" date="2022-03" db="EMBL/GenBank/DDBJ databases">
        <authorList>
            <person name="Nunn A."/>
            <person name="Chopra R."/>
            <person name="Nunn A."/>
            <person name="Contreras Garrido A."/>
        </authorList>
    </citation>
    <scope>NUCLEOTIDE SEQUENCE [LARGE SCALE GENOMIC DNA]</scope>
</reference>
<dbReference type="InterPro" id="IPR006525">
    <property type="entry name" value="Cystatin-related_pln"/>
</dbReference>
<protein>
    <submittedName>
        <fullName evidence="1">Uncharacterized protein</fullName>
    </submittedName>
</protein>
<sequence length="201" mass="23126">MFTASSEGGDDGDITKFGDSTDLVVSPLAKKPRLDLKVEAEAEAKVEPEVRILRRPDLSDPDYKRQREMYFEQYEKSEGYDVDWDSITYDFAAVKFEWGGDFDDVISNDELLKRLIESAIGEENEENGTQLEFVKYVSANVIGVQGFLFFITFWAKDVSSPDPEPKLYQTKVRKFMDEDIVVDFRLRPTQERFGSILTLNM</sequence>
<accession>A0AAU9T6X8</accession>
<dbReference type="Proteomes" id="UP000836841">
    <property type="component" value="Chromosome 7"/>
</dbReference>
<name>A0AAU9T6X8_THLAR</name>
<dbReference type="NCBIfam" id="TIGR01638">
    <property type="entry name" value="Atha_cystat_rel"/>
    <property type="match status" value="1"/>
</dbReference>
<dbReference type="AlphaFoldDB" id="A0AAU9T6X8"/>